<dbReference type="RefSeq" id="WP_106144783.1">
    <property type="nucleotide sequence ID" value="NZ_PVYX01000001.1"/>
</dbReference>
<dbReference type="PANTHER" id="PTHR17985:SF8">
    <property type="entry name" value="TRANSPORT AND GOLGI ORGANIZATION PROTEIN 2 HOMOLOG"/>
    <property type="match status" value="1"/>
</dbReference>
<comment type="caution">
    <text evidence="1">The sequence shown here is derived from an EMBL/GenBank/DDBJ whole genome shotgun (WGS) entry which is preliminary data.</text>
</comment>
<sequence>MCTVSFIANKGNYYITSNRDEHISRPTAFKPKREIVNGMDLLFPKDPKAGGTWFAINEMGHAGVLLNGAFQRHKSLGNYRKSRGLVLLDIMSKESPEKYLDEIDLEGIEPFTVVLFQQGRLLEMRWDENEQHKKNLNISGNYIWSSATLYDEEVIRHRESLFSNFMGNVSDVNPEDVVDFHSNNHSDFENGFIIDRKTGLKTFSVTQAVLKEDEVSLGHFDLLNDKKSIISFNTDQLTLY</sequence>
<keyword evidence="2" id="KW-1185">Reference proteome</keyword>
<dbReference type="PANTHER" id="PTHR17985">
    <property type="entry name" value="SER/THR-RICH PROTEIN T10 IN DGCR REGION"/>
    <property type="match status" value="1"/>
</dbReference>
<name>A0A2T0MK99_9FLAO</name>
<dbReference type="Pfam" id="PF05742">
    <property type="entry name" value="TANGO2"/>
    <property type="match status" value="1"/>
</dbReference>
<dbReference type="EMBL" id="PVYX01000001">
    <property type="protein sequence ID" value="PRX57926.1"/>
    <property type="molecule type" value="Genomic_DNA"/>
</dbReference>
<gene>
    <name evidence="1" type="ORF">CLV81_1940</name>
</gene>
<dbReference type="Proteomes" id="UP000237640">
    <property type="component" value="Unassembled WGS sequence"/>
</dbReference>
<accession>A0A2T0MK99</accession>
<dbReference type="OrthoDB" id="4380123at2"/>
<reference evidence="1 2" key="1">
    <citation type="submission" date="2018-03" db="EMBL/GenBank/DDBJ databases">
        <title>Genomic Encyclopedia of Archaeal and Bacterial Type Strains, Phase II (KMG-II): from individual species to whole genera.</title>
        <authorList>
            <person name="Goeker M."/>
        </authorList>
    </citation>
    <scope>NUCLEOTIDE SEQUENCE [LARGE SCALE GENOMIC DNA]</scope>
    <source>
        <strain evidence="1 2">DSM 25027</strain>
    </source>
</reference>
<protein>
    <submittedName>
        <fullName evidence="1">Transport and Golgi organization protein 2</fullName>
    </submittedName>
</protein>
<evidence type="ECO:0000313" key="1">
    <source>
        <dbReference type="EMBL" id="PRX57926.1"/>
    </source>
</evidence>
<organism evidence="1 2">
    <name type="scientific">Flagellimonas meridianipacifica</name>
    <dbReference type="NCBI Taxonomy" id="1080225"/>
    <lineage>
        <taxon>Bacteria</taxon>
        <taxon>Pseudomonadati</taxon>
        <taxon>Bacteroidota</taxon>
        <taxon>Flavobacteriia</taxon>
        <taxon>Flavobacteriales</taxon>
        <taxon>Flavobacteriaceae</taxon>
        <taxon>Flagellimonas</taxon>
    </lineage>
</organism>
<proteinExistence type="predicted"/>
<evidence type="ECO:0000313" key="2">
    <source>
        <dbReference type="Proteomes" id="UP000237640"/>
    </source>
</evidence>
<dbReference type="AlphaFoldDB" id="A0A2T0MK99"/>
<dbReference type="InterPro" id="IPR008551">
    <property type="entry name" value="TANGO2"/>
</dbReference>